<name>A0A4S2N063_9PEZI</name>
<feature type="compositionally biased region" description="Polar residues" evidence="2">
    <location>
        <begin position="211"/>
        <end position="228"/>
    </location>
</feature>
<dbReference type="FunCoup" id="A0A4S2N063">
    <property type="interactions" value="37"/>
</dbReference>
<evidence type="ECO:0000313" key="3">
    <source>
        <dbReference type="EMBL" id="TGZ82264.1"/>
    </source>
</evidence>
<feature type="region of interest" description="Disordered" evidence="2">
    <location>
        <begin position="523"/>
        <end position="546"/>
    </location>
</feature>
<dbReference type="GO" id="GO:0005737">
    <property type="term" value="C:cytoplasm"/>
    <property type="evidence" value="ECO:0007669"/>
    <property type="project" value="TreeGrafter"/>
</dbReference>
<evidence type="ECO:0000256" key="1">
    <source>
        <dbReference type="ARBA" id="ARBA00010402"/>
    </source>
</evidence>
<feature type="compositionally biased region" description="Polar residues" evidence="2">
    <location>
        <begin position="187"/>
        <end position="201"/>
    </location>
</feature>
<feature type="compositionally biased region" description="Basic and acidic residues" evidence="2">
    <location>
        <begin position="1"/>
        <end position="11"/>
    </location>
</feature>
<protein>
    <recommendedName>
        <fullName evidence="5">Protein sip5</fullName>
    </recommendedName>
</protein>
<feature type="compositionally biased region" description="Low complexity" evidence="2">
    <location>
        <begin position="346"/>
        <end position="373"/>
    </location>
</feature>
<feature type="compositionally biased region" description="Basic and acidic residues" evidence="2">
    <location>
        <begin position="722"/>
        <end position="738"/>
    </location>
</feature>
<organism evidence="3 4">
    <name type="scientific">Ascodesmis nigricans</name>
    <dbReference type="NCBI Taxonomy" id="341454"/>
    <lineage>
        <taxon>Eukaryota</taxon>
        <taxon>Fungi</taxon>
        <taxon>Dikarya</taxon>
        <taxon>Ascomycota</taxon>
        <taxon>Pezizomycotina</taxon>
        <taxon>Pezizomycetes</taxon>
        <taxon>Pezizales</taxon>
        <taxon>Ascodesmidaceae</taxon>
        <taxon>Ascodesmis</taxon>
    </lineage>
</organism>
<evidence type="ECO:0000256" key="2">
    <source>
        <dbReference type="SAM" id="MobiDB-lite"/>
    </source>
</evidence>
<feature type="compositionally biased region" description="Basic and acidic residues" evidence="2">
    <location>
        <begin position="571"/>
        <end position="589"/>
    </location>
</feature>
<feature type="region of interest" description="Disordered" evidence="2">
    <location>
        <begin position="182"/>
        <end position="231"/>
    </location>
</feature>
<feature type="compositionally biased region" description="Low complexity" evidence="2">
    <location>
        <begin position="618"/>
        <end position="632"/>
    </location>
</feature>
<feature type="compositionally biased region" description="Basic and acidic residues" evidence="2">
    <location>
        <begin position="53"/>
        <end position="91"/>
    </location>
</feature>
<proteinExistence type="inferred from homology"/>
<dbReference type="STRING" id="341454.A0A4S2N063"/>
<dbReference type="InterPro" id="IPR003903">
    <property type="entry name" value="UIM_dom"/>
</dbReference>
<evidence type="ECO:0000313" key="4">
    <source>
        <dbReference type="Proteomes" id="UP000298138"/>
    </source>
</evidence>
<feature type="compositionally biased region" description="Basic and acidic residues" evidence="2">
    <location>
        <begin position="523"/>
        <end position="544"/>
    </location>
</feature>
<feature type="region of interest" description="Disordered" evidence="2">
    <location>
        <begin position="717"/>
        <end position="738"/>
    </location>
</feature>
<dbReference type="Proteomes" id="UP000298138">
    <property type="component" value="Unassembled WGS sequence"/>
</dbReference>
<dbReference type="PANTHER" id="PTHR31315">
    <property type="entry name" value="PROTEIN SIP5"/>
    <property type="match status" value="1"/>
</dbReference>
<dbReference type="InterPro" id="IPR039301">
    <property type="entry name" value="Sip5/DA2"/>
</dbReference>
<dbReference type="OrthoDB" id="21471at2759"/>
<feature type="compositionally biased region" description="Low complexity" evidence="2">
    <location>
        <begin position="648"/>
        <end position="660"/>
    </location>
</feature>
<keyword evidence="4" id="KW-1185">Reference proteome</keyword>
<dbReference type="PANTHER" id="PTHR31315:SF1">
    <property type="entry name" value="PROTEIN SIP5"/>
    <property type="match status" value="1"/>
</dbReference>
<dbReference type="EMBL" id="ML220116">
    <property type="protein sequence ID" value="TGZ82264.1"/>
    <property type="molecule type" value="Genomic_DNA"/>
</dbReference>
<feature type="compositionally biased region" description="Basic and acidic residues" evidence="2">
    <location>
        <begin position="29"/>
        <end position="42"/>
    </location>
</feature>
<dbReference type="CDD" id="cd24139">
    <property type="entry name" value="SIP5-like"/>
    <property type="match status" value="1"/>
</dbReference>
<feature type="compositionally biased region" description="Polar residues" evidence="2">
    <location>
        <begin position="460"/>
        <end position="484"/>
    </location>
</feature>
<accession>A0A4S2N063</accession>
<dbReference type="AlphaFoldDB" id="A0A4S2N063"/>
<feature type="region of interest" description="Disordered" evidence="2">
    <location>
        <begin position="571"/>
        <end position="676"/>
    </location>
</feature>
<evidence type="ECO:0008006" key="5">
    <source>
        <dbReference type="Google" id="ProtNLM"/>
    </source>
</evidence>
<comment type="similarity">
    <text evidence="1">Belongs to the SIP5 family.</text>
</comment>
<dbReference type="PROSITE" id="PS50330">
    <property type="entry name" value="UIM"/>
    <property type="match status" value="1"/>
</dbReference>
<reference evidence="3 4" key="1">
    <citation type="submission" date="2019-04" db="EMBL/GenBank/DDBJ databases">
        <title>Comparative genomics and transcriptomics to analyze fruiting body development in filamentous ascomycetes.</title>
        <authorList>
            <consortium name="DOE Joint Genome Institute"/>
            <person name="Lutkenhaus R."/>
            <person name="Traeger S."/>
            <person name="Breuer J."/>
            <person name="Kuo A."/>
            <person name="Lipzen A."/>
            <person name="Pangilinan J."/>
            <person name="Dilworth D."/>
            <person name="Sandor L."/>
            <person name="Poggeler S."/>
            <person name="Barry K."/>
            <person name="Grigoriev I.V."/>
            <person name="Nowrousian M."/>
        </authorList>
    </citation>
    <scope>NUCLEOTIDE SEQUENCE [LARGE SCALE GENOMIC DNA]</scope>
    <source>
        <strain evidence="3 4">CBS 389.68</strain>
    </source>
</reference>
<feature type="region of interest" description="Disordered" evidence="2">
    <location>
        <begin position="1"/>
        <end position="91"/>
    </location>
</feature>
<gene>
    <name evidence="3" type="ORF">EX30DRAFT_370932</name>
</gene>
<sequence length="738" mass="80369">MGNTATKERSASPHGSRNRGESSSMSGRHQYDSRSRSRRDLGEATLFGLAGSSREHRERDREAERAAREARRQERERERQREKERSLREESVDGGFLVTHGVYTGPEDFKDKIVRQLIIERRLAPFFKGLRDHEDNWTDAQLYAAVKELPIPGPDAEPPKEEVPKLSEKSLSTDLLTVPLAPRSRSHSYTSDGSGPSSTCGNILGGRTRSKTLSISSPRNPTLPNTAGPQEINIPSRFVEGRPIEAVLYQNASECPICFLYYPPYINKTRCCDQEICSECFVQIKRADPHVPDSHDSNPNQEPSNSIADRLVSEPATCPFCKQPEFGVTYAPPPFRRGLVYASTVPDPASTTTLPTSDLSTPSGASPSSRTSPPLSPSGRRRFILPPTSPEVVTTDQIRPDWAQKLASARAHAARRAAAATALHTAAFLMSNPAPGSSSGGGGSSSGSYSRRLMRRARENSGNSGRTADESPSPNHSGSRTPQEGTARGPSLLALGMGSGRERERHSPDVSIEQNLINMGFISRRETSRERQHAHDVSGGNRERTHGRHRIADLEEMMLMEAIRLSLVEEEERKKREEEKKAKEAKEQQYKSSPLPGLTPAISSSSSSSTPHPPPPSAALTAESSSLSSPPEGKGKSPERPQPPPPVTLNSSPTSSSASSENTADEHRDIDANEPMWNFQSLAAMITNREGSVERDVNGGTEGVEVEVGKQGVQVSETETVEECKGKGKERDVEAGAA</sequence>
<dbReference type="InParanoid" id="A0A4S2N063"/>
<feature type="region of interest" description="Disordered" evidence="2">
    <location>
        <begin position="346"/>
        <end position="397"/>
    </location>
</feature>
<feature type="region of interest" description="Disordered" evidence="2">
    <location>
        <begin position="457"/>
        <end position="510"/>
    </location>
</feature>